<dbReference type="PANTHER" id="PTHR16222:SF24">
    <property type="entry name" value="ADP-RIBOSYLHYDROLASE ARH3"/>
    <property type="match status" value="1"/>
</dbReference>
<dbReference type="SUPFAM" id="SSF101478">
    <property type="entry name" value="ADP-ribosylglycohydrolase"/>
    <property type="match status" value="1"/>
</dbReference>
<dbReference type="Gene3D" id="1.10.4080.10">
    <property type="entry name" value="ADP-ribosylation/Crystallin J1"/>
    <property type="match status" value="1"/>
</dbReference>
<protein>
    <submittedName>
        <fullName evidence="4">ADP-ribosylglycohydrolase</fullName>
    </submittedName>
</protein>
<proteinExistence type="inferred from homology"/>
<dbReference type="Proteomes" id="UP000062160">
    <property type="component" value="Unassembled WGS sequence"/>
</dbReference>
<feature type="binding site" evidence="3">
    <location>
        <position position="296"/>
    </location>
    <ligand>
        <name>Mg(2+)</name>
        <dbReference type="ChEBI" id="CHEBI:18420"/>
        <label>1</label>
    </ligand>
</feature>
<dbReference type="AlphaFoldDB" id="A0A0U9HEK7"/>
<evidence type="ECO:0000256" key="3">
    <source>
        <dbReference type="PIRSR" id="PIRSR605502-1"/>
    </source>
</evidence>
<evidence type="ECO:0000313" key="5">
    <source>
        <dbReference type="Proteomes" id="UP000062160"/>
    </source>
</evidence>
<evidence type="ECO:0000313" key="4">
    <source>
        <dbReference type="EMBL" id="GAQ25114.1"/>
    </source>
</evidence>
<organism evidence="4">
    <name type="scientific">Tepidanaerobacter syntrophicus</name>
    <dbReference type="NCBI Taxonomy" id="224999"/>
    <lineage>
        <taxon>Bacteria</taxon>
        <taxon>Bacillati</taxon>
        <taxon>Bacillota</taxon>
        <taxon>Clostridia</taxon>
        <taxon>Thermosediminibacterales</taxon>
        <taxon>Tepidanaerobacteraceae</taxon>
        <taxon>Tepidanaerobacter</taxon>
    </lineage>
</organism>
<dbReference type="EMBL" id="DF977001">
    <property type="protein sequence ID" value="GAQ25114.1"/>
    <property type="molecule type" value="Genomic_DNA"/>
</dbReference>
<dbReference type="InterPro" id="IPR005502">
    <property type="entry name" value="Ribosyl_crysJ1"/>
</dbReference>
<dbReference type="STRING" id="224999.GCA_001485475_01129"/>
<comment type="similarity">
    <text evidence="1">Belongs to the ADP-ribosylglycohydrolase family.</text>
</comment>
<dbReference type="InterPro" id="IPR036705">
    <property type="entry name" value="Ribosyl_crysJ1_sf"/>
</dbReference>
<feature type="binding site" evidence="3">
    <location>
        <position position="64"/>
    </location>
    <ligand>
        <name>Mg(2+)</name>
        <dbReference type="ChEBI" id="CHEBI:18420"/>
        <label>1</label>
    </ligand>
</feature>
<keyword evidence="5" id="KW-1185">Reference proteome</keyword>
<dbReference type="GO" id="GO:0016787">
    <property type="term" value="F:hydrolase activity"/>
    <property type="evidence" value="ECO:0007669"/>
    <property type="project" value="UniProtKB-KW"/>
</dbReference>
<dbReference type="InterPro" id="IPR050792">
    <property type="entry name" value="ADP-ribosylglycohydrolase"/>
</dbReference>
<evidence type="ECO:0000256" key="1">
    <source>
        <dbReference type="ARBA" id="ARBA00010702"/>
    </source>
</evidence>
<dbReference type="RefSeq" id="WP_059032529.1">
    <property type="nucleotide sequence ID" value="NZ_DF977001.1"/>
</dbReference>
<gene>
    <name evidence="4" type="ORF">TSYNT_7132</name>
</gene>
<feature type="binding site" evidence="3">
    <location>
        <position position="62"/>
    </location>
    <ligand>
        <name>Mg(2+)</name>
        <dbReference type="ChEBI" id="CHEBI:18420"/>
        <label>1</label>
    </ligand>
</feature>
<keyword evidence="3" id="KW-0479">Metal-binding</keyword>
<sequence length="344" mass="36312">MELFEKILGCIVGCAVGDAFGTASEQMTMEQIMKKFGGLIDHFYPPDVDRPFSCGRRAGQITDDTGQTVGIINAYLEDENGDIIAEAVARALLKWADNEDDFKRFAGPTTRKAIEEFRKGTDPIEVGRNLAQEVGIGTSNGCAMKIAPAGLFNPGNLDAAIRDACMICQPTHATTLAMSGACSVAAAISNALTPTANPISVYKSALYGAEQGLIIGKRIAKVVPGSSIASRIKLSAMLALKCDTLEEICMMISQNIGCGMPVVEAVPAAIGVFVGVNGDPIKSASVCATMGNDTDTVAAISCSISGALSGIDSIPDNIYIELRKANPDINFEYLANQIFERIKK</sequence>
<dbReference type="Pfam" id="PF03747">
    <property type="entry name" value="ADP_ribosyl_GH"/>
    <property type="match status" value="1"/>
</dbReference>
<keyword evidence="3" id="KW-0460">Magnesium</keyword>
<dbReference type="OrthoDB" id="9798107at2"/>
<feature type="binding site" evidence="3">
    <location>
        <position position="293"/>
    </location>
    <ligand>
        <name>Mg(2+)</name>
        <dbReference type="ChEBI" id="CHEBI:18420"/>
        <label>1</label>
    </ligand>
</feature>
<reference evidence="4" key="1">
    <citation type="journal article" date="2016" name="Genome Announc.">
        <title>Draft Genome Sequence of the Syntrophic Lactate-Degrading Bacterium Tepidanaerobacter syntrophicus JLT.</title>
        <authorList>
            <person name="Matsuura N."/>
            <person name="Ohashi A."/>
            <person name="Tourlousse D.M."/>
            <person name="Sekiguchi Y."/>
        </authorList>
    </citation>
    <scope>NUCLEOTIDE SEQUENCE [LARGE SCALE GENOMIC DNA]</scope>
    <source>
        <strain evidence="4">JL</strain>
    </source>
</reference>
<dbReference type="PANTHER" id="PTHR16222">
    <property type="entry name" value="ADP-RIBOSYLGLYCOHYDROLASE"/>
    <property type="match status" value="1"/>
</dbReference>
<name>A0A0U9HEK7_9FIRM</name>
<comment type="cofactor">
    <cofactor evidence="3">
        <name>Mg(2+)</name>
        <dbReference type="ChEBI" id="CHEBI:18420"/>
    </cofactor>
    <text evidence="3">Binds 2 magnesium ions per subunit.</text>
</comment>
<evidence type="ECO:0000256" key="2">
    <source>
        <dbReference type="ARBA" id="ARBA00022801"/>
    </source>
</evidence>
<feature type="binding site" evidence="3">
    <location>
        <position position="63"/>
    </location>
    <ligand>
        <name>Mg(2+)</name>
        <dbReference type="ChEBI" id="CHEBI:18420"/>
        <label>1</label>
    </ligand>
</feature>
<accession>A0A0U9HEK7</accession>
<feature type="binding site" evidence="3">
    <location>
        <position position="295"/>
    </location>
    <ligand>
        <name>Mg(2+)</name>
        <dbReference type="ChEBI" id="CHEBI:18420"/>
        <label>1</label>
    </ligand>
</feature>
<dbReference type="GO" id="GO:0046872">
    <property type="term" value="F:metal ion binding"/>
    <property type="evidence" value="ECO:0007669"/>
    <property type="project" value="UniProtKB-KW"/>
</dbReference>
<keyword evidence="2 4" id="KW-0378">Hydrolase</keyword>